<keyword evidence="2" id="KW-1133">Transmembrane helix</keyword>
<dbReference type="Proteomes" id="UP000092445">
    <property type="component" value="Unassembled WGS sequence"/>
</dbReference>
<keyword evidence="2" id="KW-0472">Membrane</keyword>
<dbReference type="AlphaFoldDB" id="A0A1A9Z1N8"/>
<organism evidence="3 4">
    <name type="scientific">Glossina pallidipes</name>
    <name type="common">Tsetse fly</name>
    <dbReference type="NCBI Taxonomy" id="7398"/>
    <lineage>
        <taxon>Eukaryota</taxon>
        <taxon>Metazoa</taxon>
        <taxon>Ecdysozoa</taxon>
        <taxon>Arthropoda</taxon>
        <taxon>Hexapoda</taxon>
        <taxon>Insecta</taxon>
        <taxon>Pterygota</taxon>
        <taxon>Neoptera</taxon>
        <taxon>Endopterygota</taxon>
        <taxon>Diptera</taxon>
        <taxon>Brachycera</taxon>
        <taxon>Muscomorpha</taxon>
        <taxon>Hippoboscoidea</taxon>
        <taxon>Glossinidae</taxon>
        <taxon>Glossina</taxon>
    </lineage>
</organism>
<dbReference type="EnsemblMetazoa" id="GPAI000972-RA">
    <property type="protein sequence ID" value="GPAI000972-PA"/>
    <property type="gene ID" value="GPAI000972"/>
</dbReference>
<sequence length="108" mass="12186">MKCKRALGRTEVFVNVCFDFNGLPSLLLLAAFQASKTRTTLSVNRAFFIVFFSSFFCLFVAGLWSTYDGDDNNDDDVDDDDDDDDDDDVLSRGPVACKNCFLNFISMY</sequence>
<feature type="region of interest" description="Disordered" evidence="1">
    <location>
        <begin position="67"/>
        <end position="91"/>
    </location>
</feature>
<evidence type="ECO:0000256" key="1">
    <source>
        <dbReference type="SAM" id="MobiDB-lite"/>
    </source>
</evidence>
<accession>A0A1A9Z1N8</accession>
<reference evidence="3" key="2">
    <citation type="submission" date="2020-05" db="UniProtKB">
        <authorList>
            <consortium name="EnsemblMetazoa"/>
        </authorList>
    </citation>
    <scope>IDENTIFICATION</scope>
    <source>
        <strain evidence="3">IAEA</strain>
    </source>
</reference>
<feature type="transmembrane region" description="Helical" evidence="2">
    <location>
        <begin position="46"/>
        <end position="64"/>
    </location>
</feature>
<protein>
    <recommendedName>
        <fullName evidence="5">Transmembrane protein</fullName>
    </recommendedName>
</protein>
<evidence type="ECO:0000256" key="2">
    <source>
        <dbReference type="SAM" id="Phobius"/>
    </source>
</evidence>
<feature type="compositionally biased region" description="Acidic residues" evidence="1">
    <location>
        <begin position="68"/>
        <end position="88"/>
    </location>
</feature>
<proteinExistence type="predicted"/>
<evidence type="ECO:0000313" key="3">
    <source>
        <dbReference type="EnsemblMetazoa" id="GPAI000972-PA"/>
    </source>
</evidence>
<keyword evidence="4" id="KW-1185">Reference proteome</keyword>
<reference evidence="4" key="1">
    <citation type="submission" date="2014-03" db="EMBL/GenBank/DDBJ databases">
        <authorList>
            <person name="Aksoy S."/>
            <person name="Warren W."/>
            <person name="Wilson R.K."/>
        </authorList>
    </citation>
    <scope>NUCLEOTIDE SEQUENCE [LARGE SCALE GENOMIC DNA]</scope>
    <source>
        <strain evidence="4">IAEA</strain>
    </source>
</reference>
<evidence type="ECO:0008006" key="5">
    <source>
        <dbReference type="Google" id="ProtNLM"/>
    </source>
</evidence>
<dbReference type="VEuPathDB" id="VectorBase:GPAI000972"/>
<evidence type="ECO:0000313" key="4">
    <source>
        <dbReference type="Proteomes" id="UP000092445"/>
    </source>
</evidence>
<keyword evidence="2" id="KW-0812">Transmembrane</keyword>
<name>A0A1A9Z1N8_GLOPL</name>